<organism evidence="2 3">
    <name type="scientific">Penicillium concentricum</name>
    <dbReference type="NCBI Taxonomy" id="293559"/>
    <lineage>
        <taxon>Eukaryota</taxon>
        <taxon>Fungi</taxon>
        <taxon>Dikarya</taxon>
        <taxon>Ascomycota</taxon>
        <taxon>Pezizomycotina</taxon>
        <taxon>Eurotiomycetes</taxon>
        <taxon>Eurotiomycetidae</taxon>
        <taxon>Eurotiales</taxon>
        <taxon>Aspergillaceae</taxon>
        <taxon>Penicillium</taxon>
    </lineage>
</organism>
<comment type="caution">
    <text evidence="2">The sequence shown here is derived from an EMBL/GenBank/DDBJ whole genome shotgun (WGS) entry which is preliminary data.</text>
</comment>
<dbReference type="EMBL" id="JAPZBT010000001">
    <property type="protein sequence ID" value="KAJ5384479.1"/>
    <property type="molecule type" value="Genomic_DNA"/>
</dbReference>
<dbReference type="Proteomes" id="UP001147752">
    <property type="component" value="Unassembled WGS sequence"/>
</dbReference>
<dbReference type="Gene3D" id="3.40.50.300">
    <property type="entry name" value="P-loop containing nucleotide triphosphate hydrolases"/>
    <property type="match status" value="2"/>
</dbReference>
<dbReference type="OrthoDB" id="8954335at2759"/>
<accession>A0A9W9SVD3</accession>
<dbReference type="AlphaFoldDB" id="A0A9W9SVD3"/>
<name>A0A9W9SVD3_9EURO</name>
<dbReference type="InterPro" id="IPR027417">
    <property type="entry name" value="P-loop_NTPase"/>
</dbReference>
<protein>
    <recommendedName>
        <fullName evidence="4">G domain-containing protein</fullName>
    </recommendedName>
</protein>
<gene>
    <name evidence="2" type="ORF">N7517_002390</name>
</gene>
<feature type="compositionally biased region" description="Low complexity" evidence="1">
    <location>
        <begin position="359"/>
        <end position="374"/>
    </location>
</feature>
<evidence type="ECO:0000256" key="1">
    <source>
        <dbReference type="SAM" id="MobiDB-lite"/>
    </source>
</evidence>
<feature type="compositionally biased region" description="Basic and acidic residues" evidence="1">
    <location>
        <begin position="375"/>
        <end position="385"/>
    </location>
</feature>
<feature type="region of interest" description="Disordered" evidence="1">
    <location>
        <begin position="359"/>
        <end position="393"/>
    </location>
</feature>
<keyword evidence="3" id="KW-1185">Reference proteome</keyword>
<dbReference type="RefSeq" id="XP_056584255.1">
    <property type="nucleotide sequence ID" value="XM_056720120.1"/>
</dbReference>
<reference evidence="2" key="2">
    <citation type="journal article" date="2023" name="IMA Fungus">
        <title>Comparative genomic study of the Penicillium genus elucidates a diverse pangenome and 15 lateral gene transfer events.</title>
        <authorList>
            <person name="Petersen C."/>
            <person name="Sorensen T."/>
            <person name="Nielsen M.R."/>
            <person name="Sondergaard T.E."/>
            <person name="Sorensen J.L."/>
            <person name="Fitzpatrick D.A."/>
            <person name="Frisvad J.C."/>
            <person name="Nielsen K.L."/>
        </authorList>
    </citation>
    <scope>NUCLEOTIDE SEQUENCE</scope>
    <source>
        <strain evidence="2">IBT 3081</strain>
    </source>
</reference>
<reference evidence="2" key="1">
    <citation type="submission" date="2022-12" db="EMBL/GenBank/DDBJ databases">
        <authorList>
            <person name="Petersen C."/>
        </authorList>
    </citation>
    <scope>NUCLEOTIDE SEQUENCE</scope>
    <source>
        <strain evidence="2">IBT 3081</strain>
    </source>
</reference>
<feature type="region of interest" description="Disordered" evidence="1">
    <location>
        <begin position="1"/>
        <end position="50"/>
    </location>
</feature>
<evidence type="ECO:0000313" key="3">
    <source>
        <dbReference type="Proteomes" id="UP001147752"/>
    </source>
</evidence>
<evidence type="ECO:0008006" key="4">
    <source>
        <dbReference type="Google" id="ProtNLM"/>
    </source>
</evidence>
<sequence>MFSSRSSRSTGKKPIIDPPGNDKKKSRLSLRFGDSASKSSISNDTKAPPFEGPAFDFRDGFQPRSTDIFIAVMGVTGAGKSTFISLLTEKAVNIGHALQACTQEVEVYQCRYSDTVSVILHGIIYLHRITDRRMQGSAKKNFRMFKQLCGEDAAKNVILATTMWEDVALADAEKREAELINTPDFWGFMINKGSQVRRHMNTKESAMRLIHIFASTKSSNHPMTLAIQNEMVNENKGLDETAAGKEVEGAILKEREKWRKEFAETRLEMERALAAKDQESYQLLRDEQHKLRAHMIQSERSQRALKVTMETMHQEKFAALEKMFQQERKQHAEQLAAYQRQATLQNQRQMEEKIEQQKIQSAMAQQAQANLQNQRHMEERFKRQEIQSAQAQETQARMFAKELETASAAQKFFNEQKRNSETILQRERKRHAEQLATYQQTNLQNRKHMEEKIEMQRIQSVQAQREQEKRLEAMGESHSKQIRELEVAMAQTTRPSTPISPAFSWPDSDFVDPLYRAPSPDFVDPLYRAPSPDFVDPLYRAPSPDFVDPLYRAPSPDLYPNFSSRSPASRDSTDCWNRGNCSEKNYCGSPACFYPNMG</sequence>
<evidence type="ECO:0000313" key="2">
    <source>
        <dbReference type="EMBL" id="KAJ5384479.1"/>
    </source>
</evidence>
<dbReference type="SUPFAM" id="SSF52540">
    <property type="entry name" value="P-loop containing nucleoside triphosphate hydrolases"/>
    <property type="match status" value="1"/>
</dbReference>
<feature type="compositionally biased region" description="Polar residues" evidence="1">
    <location>
        <begin position="36"/>
        <end position="45"/>
    </location>
</feature>
<dbReference type="GeneID" id="81459303"/>
<proteinExistence type="predicted"/>